<dbReference type="RefSeq" id="WP_052219966.1">
    <property type="nucleotide sequence ID" value="NZ_LHUR01000010.1"/>
</dbReference>
<keyword evidence="3" id="KW-1185">Reference proteome</keyword>
<dbReference type="Proteomes" id="UP000037043">
    <property type="component" value="Unassembled WGS sequence"/>
</dbReference>
<dbReference type="STRING" id="36844.SAMN04488501_107111"/>
<evidence type="ECO:0000256" key="1">
    <source>
        <dbReference type="SAM" id="Phobius"/>
    </source>
</evidence>
<comment type="caution">
    <text evidence="2">The sequence shown here is derived from an EMBL/GenBank/DDBJ whole genome shotgun (WGS) entry which is preliminary data.</text>
</comment>
<dbReference type="AlphaFoldDB" id="A0A0L6ZE42"/>
<sequence>MKNFSFSKYKKGIIKIEIKSIMPEKFINLLWKNNVNLRNINKKDITTVHFDSNLKDYSTISEIAKKTGTRIIILNRRGISFFILKTKKRQTLIIGAILFAAIIYYLSNFIWRINIETEKNISPYEIRSQLKNLGIRSGIYKDKIDVYKLEEKLVMENSDIMWVRARIEGTSLNIKLAERQGPPEVENENTPSNIVANKDGEIVRVYSKAGTAVVKNGDIVKKGDVLVKGEQGAEGKTYLVHAEADVIARTFYEEVAYVNTVIKEKKRTGNEEKEIYVNLFGKNIFIKKAKNKFKIYDKVEANKFFIKENIYYELEEKTKKLDEKEIIDAVSKELLDNIIVKLDKSVRIVDKVIDSKFEEDKYKVRVVLIVEENIAESKKLENNTESNENIKTN</sequence>
<dbReference type="PATRIC" id="fig|1121318.3.peg.370"/>
<feature type="transmembrane region" description="Helical" evidence="1">
    <location>
        <begin position="92"/>
        <end position="111"/>
    </location>
</feature>
<keyword evidence="1" id="KW-1133">Transmembrane helix</keyword>
<organism evidence="2 3">
    <name type="scientific">Clostridium homopropionicum DSM 5847</name>
    <dbReference type="NCBI Taxonomy" id="1121318"/>
    <lineage>
        <taxon>Bacteria</taxon>
        <taxon>Bacillati</taxon>
        <taxon>Bacillota</taxon>
        <taxon>Clostridia</taxon>
        <taxon>Eubacteriales</taxon>
        <taxon>Clostridiaceae</taxon>
        <taxon>Clostridium</taxon>
    </lineage>
</organism>
<keyword evidence="1" id="KW-0472">Membrane</keyword>
<proteinExistence type="predicted"/>
<accession>A0A0L6ZE42</accession>
<dbReference type="NCBIfam" id="TIGR02876">
    <property type="entry name" value="spore_yqfD"/>
    <property type="match status" value="1"/>
</dbReference>
<dbReference type="PIRSF" id="PIRSF029895">
    <property type="entry name" value="SpoIV"/>
    <property type="match status" value="1"/>
</dbReference>
<evidence type="ECO:0000313" key="3">
    <source>
        <dbReference type="Proteomes" id="UP000037043"/>
    </source>
</evidence>
<evidence type="ECO:0000313" key="2">
    <source>
        <dbReference type="EMBL" id="KOA21235.1"/>
    </source>
</evidence>
<dbReference type="InterPro" id="IPR010690">
    <property type="entry name" value="YqfD"/>
</dbReference>
<dbReference type="Pfam" id="PF06898">
    <property type="entry name" value="YqfD"/>
    <property type="match status" value="1"/>
</dbReference>
<keyword evidence="1" id="KW-0812">Transmembrane</keyword>
<gene>
    <name evidence="2" type="ORF">CLHOM_03650</name>
</gene>
<dbReference type="EMBL" id="LHUR01000010">
    <property type="protein sequence ID" value="KOA21235.1"/>
    <property type="molecule type" value="Genomic_DNA"/>
</dbReference>
<protein>
    <submittedName>
        <fullName evidence="2">Putative stage IV sporulation protein YqfD</fullName>
    </submittedName>
</protein>
<reference evidence="3" key="1">
    <citation type="submission" date="2015-08" db="EMBL/GenBank/DDBJ databases">
        <title>Genome sequence of the strict anaerobe Clostridium homopropionicum LuHBu1 (DSM 5847T).</title>
        <authorList>
            <person name="Poehlein A."/>
            <person name="Beck M."/>
            <person name="Schiel-Bengelsdorf B."/>
            <person name="Bengelsdorf F.R."/>
            <person name="Daniel R."/>
            <person name="Duerre P."/>
        </authorList>
    </citation>
    <scope>NUCLEOTIDE SEQUENCE [LARGE SCALE GENOMIC DNA]</scope>
    <source>
        <strain evidence="3">DSM 5847</strain>
    </source>
</reference>
<name>A0A0L6ZE42_9CLOT</name>